<gene>
    <name evidence="5" type="ORF">S01H1_00342</name>
</gene>
<feature type="domain" description="CzcB-like C-terminal circularly permuted SH3-like" evidence="4">
    <location>
        <begin position="292"/>
        <end position="347"/>
    </location>
</feature>
<evidence type="ECO:0000259" key="4">
    <source>
        <dbReference type="Pfam" id="PF25975"/>
    </source>
</evidence>
<dbReference type="InterPro" id="IPR050465">
    <property type="entry name" value="UPF0194_transport"/>
</dbReference>
<evidence type="ECO:0000256" key="1">
    <source>
        <dbReference type="ARBA" id="ARBA00004196"/>
    </source>
</evidence>
<dbReference type="AlphaFoldDB" id="X0S854"/>
<sequence length="366" mass="37607">SDRQIRELNDSISPEVSDSPDAVLAAATSALIQANSTYRSALTAKSDAQAAVDSAEAALASAQETLDELKAGADPEELATAEAALTAAEQALEAAQLQLEELREGATEFAIAAAQGAVDIAEANLEAAIAARNDLLAGASQEDIDLQVQQVQIAELAVEQARQNLEDAMLVAAFDGTVAAINISVGDLVSSATPAMTLLTPDALEVELTLGETDLPSVKVGQKGLIIFDAILEKAYPLTVTSVGLAPTTQQGVVTYLATAQLVGFDPNADVRPAPGMSGAAVIVTQEKSDVLAVPNSAIRRRGQNRVVEVVVDGKLETRVVQTGVTDAEKTEILSGLKAGDLVVLPGSAPAEGAAEEVEELPGGIR</sequence>
<dbReference type="InterPro" id="IPR058649">
    <property type="entry name" value="CzcB_C"/>
</dbReference>
<comment type="caution">
    <text evidence="5">The sequence shown here is derived from an EMBL/GenBank/DDBJ whole genome shotgun (WGS) entry which is preliminary data.</text>
</comment>
<keyword evidence="2 3" id="KW-0175">Coiled coil</keyword>
<dbReference type="PANTHER" id="PTHR32347">
    <property type="entry name" value="EFFLUX SYSTEM COMPONENT YKNX-RELATED"/>
    <property type="match status" value="1"/>
</dbReference>
<evidence type="ECO:0000256" key="3">
    <source>
        <dbReference type="SAM" id="Coils"/>
    </source>
</evidence>
<comment type="subcellular location">
    <subcellularLocation>
        <location evidence="1">Cell envelope</location>
    </subcellularLocation>
</comment>
<evidence type="ECO:0000256" key="2">
    <source>
        <dbReference type="ARBA" id="ARBA00023054"/>
    </source>
</evidence>
<reference evidence="5" key="1">
    <citation type="journal article" date="2014" name="Front. Microbiol.">
        <title>High frequency of phylogenetically diverse reductive dehalogenase-homologous genes in deep subseafloor sedimentary metagenomes.</title>
        <authorList>
            <person name="Kawai M."/>
            <person name="Futagami T."/>
            <person name="Toyoda A."/>
            <person name="Takaki Y."/>
            <person name="Nishi S."/>
            <person name="Hori S."/>
            <person name="Arai W."/>
            <person name="Tsubouchi T."/>
            <person name="Morono Y."/>
            <person name="Uchiyama I."/>
            <person name="Ito T."/>
            <person name="Fujiyama A."/>
            <person name="Inagaki F."/>
            <person name="Takami H."/>
        </authorList>
    </citation>
    <scope>NUCLEOTIDE SEQUENCE</scope>
    <source>
        <strain evidence="5">Expedition CK06-06</strain>
    </source>
</reference>
<dbReference type="Gene3D" id="2.40.50.100">
    <property type="match status" value="1"/>
</dbReference>
<proteinExistence type="predicted"/>
<dbReference type="SUPFAM" id="SSF111369">
    <property type="entry name" value="HlyD-like secretion proteins"/>
    <property type="match status" value="1"/>
</dbReference>
<dbReference type="Pfam" id="PF25975">
    <property type="entry name" value="CzcB_C"/>
    <property type="match status" value="1"/>
</dbReference>
<dbReference type="InterPro" id="IPR006143">
    <property type="entry name" value="RND_pump_MFP"/>
</dbReference>
<dbReference type="GO" id="GO:0030313">
    <property type="term" value="C:cell envelope"/>
    <property type="evidence" value="ECO:0007669"/>
    <property type="project" value="UniProtKB-SubCell"/>
</dbReference>
<protein>
    <recommendedName>
        <fullName evidence="4">CzcB-like C-terminal circularly permuted SH3-like domain-containing protein</fullName>
    </recommendedName>
</protein>
<evidence type="ECO:0000313" key="5">
    <source>
        <dbReference type="EMBL" id="GAF72107.1"/>
    </source>
</evidence>
<feature type="coiled-coil region" evidence="3">
    <location>
        <begin position="144"/>
        <end position="171"/>
    </location>
</feature>
<feature type="non-terminal residue" evidence="5">
    <location>
        <position position="1"/>
    </location>
</feature>
<dbReference type="EMBL" id="BARS01000115">
    <property type="protein sequence ID" value="GAF72107.1"/>
    <property type="molecule type" value="Genomic_DNA"/>
</dbReference>
<organism evidence="5">
    <name type="scientific">marine sediment metagenome</name>
    <dbReference type="NCBI Taxonomy" id="412755"/>
    <lineage>
        <taxon>unclassified sequences</taxon>
        <taxon>metagenomes</taxon>
        <taxon>ecological metagenomes</taxon>
    </lineage>
</organism>
<feature type="coiled-coil region" evidence="3">
    <location>
        <begin position="45"/>
        <end position="105"/>
    </location>
</feature>
<name>X0S854_9ZZZZ</name>
<dbReference type="NCBIfam" id="TIGR01730">
    <property type="entry name" value="RND_mfp"/>
    <property type="match status" value="1"/>
</dbReference>
<accession>X0S854</accession>
<dbReference type="Gene3D" id="2.40.420.20">
    <property type="match status" value="1"/>
</dbReference>
<dbReference type="GO" id="GO:0022857">
    <property type="term" value="F:transmembrane transporter activity"/>
    <property type="evidence" value="ECO:0007669"/>
    <property type="project" value="InterPro"/>
</dbReference>
<dbReference type="Gene3D" id="2.40.30.170">
    <property type="match status" value="1"/>
</dbReference>
<dbReference type="GO" id="GO:0016020">
    <property type="term" value="C:membrane"/>
    <property type="evidence" value="ECO:0007669"/>
    <property type="project" value="InterPro"/>
</dbReference>
<dbReference type="PANTHER" id="PTHR32347:SF23">
    <property type="entry name" value="BLL5650 PROTEIN"/>
    <property type="match status" value="1"/>
</dbReference>